<protein>
    <recommendedName>
        <fullName evidence="8">Peptidase S8/S53 domain-containing protein</fullName>
    </recommendedName>
</protein>
<organism evidence="9 10">
    <name type="scientific">Apatococcus lobatus</name>
    <dbReference type="NCBI Taxonomy" id="904363"/>
    <lineage>
        <taxon>Eukaryota</taxon>
        <taxon>Viridiplantae</taxon>
        <taxon>Chlorophyta</taxon>
        <taxon>core chlorophytes</taxon>
        <taxon>Trebouxiophyceae</taxon>
        <taxon>Chlorellales</taxon>
        <taxon>Chlorellaceae</taxon>
        <taxon>Apatococcus</taxon>
    </lineage>
</organism>
<feature type="active site" description="Charge relay system" evidence="5">
    <location>
        <position position="508"/>
    </location>
</feature>
<proteinExistence type="inferred from homology"/>
<evidence type="ECO:0000256" key="6">
    <source>
        <dbReference type="RuleBase" id="RU003355"/>
    </source>
</evidence>
<keyword evidence="10" id="KW-1185">Reference proteome</keyword>
<dbReference type="GO" id="GO:0006508">
    <property type="term" value="P:proteolysis"/>
    <property type="evidence" value="ECO:0007669"/>
    <property type="project" value="UniProtKB-KW"/>
</dbReference>
<dbReference type="GO" id="GO:0008240">
    <property type="term" value="F:tripeptidyl-peptidase activity"/>
    <property type="evidence" value="ECO:0007669"/>
    <property type="project" value="TreeGrafter"/>
</dbReference>
<sequence length="625" mass="65473">MDPSPGASWLQHHVPVASLGTERACSRIVERRTQGCVWRGMGVIFKLSALCEARLLAVLVCLFPLARAVREEQARHRVDSAAHNTGNDQLIVFFNEDAQDDLLVICGQDKHGATTPQLSWIAGQSNMTYLLPSGTCRHVYTGIVTGAAGAFTNDHLELLQACMPGGIQSWHLDARIHTPELVVNPTQNGPRGMSLFRASPAAASSHTLNASAGSQQQDPYTNNPFLPPRLDDQRQMGMGLQLDRSSGLQQVPGSNMLWGLDRIDQLALPLNQKYQWGLSSTNMGQGVTIYLLDTGIRASHQEFTQGGSWQSSRATHGAQFGVLEDGATAGSDCDGHGTLVASVAGGWATGVAKLASLVSVQVLDCNATGPSSDTLAGLEWVAENAEPPAVVIMSLGSDSEFAAPMEQAVRRLVQDFNLTVVSAAGNSRKDACNTSPANVDVVITVGASEVENKFSPDQEQQDILYTWSNTGNCTDLFAPGVNIYGACGGQGRCPDVNDTAYTWDTGTSFAAPFVAGAAAVYLSDHPLALPSEVKAALMSAATQGQMDLSDALPGTPNAFLSSLLFGPPVAAASGPDQATAESASDWVSIACEAGSGINGPGRVACDQGQAAGPSQAMVKPSVPSG</sequence>
<dbReference type="AlphaFoldDB" id="A0AAW1RZ77"/>
<feature type="compositionally biased region" description="Polar residues" evidence="7">
    <location>
        <begin position="206"/>
        <end position="224"/>
    </location>
</feature>
<evidence type="ECO:0000313" key="10">
    <source>
        <dbReference type="Proteomes" id="UP001438707"/>
    </source>
</evidence>
<dbReference type="PANTHER" id="PTHR43806">
    <property type="entry name" value="PEPTIDASE S8"/>
    <property type="match status" value="1"/>
</dbReference>
<evidence type="ECO:0000313" key="9">
    <source>
        <dbReference type="EMBL" id="KAK9838622.1"/>
    </source>
</evidence>
<dbReference type="InterPro" id="IPR022398">
    <property type="entry name" value="Peptidase_S8_His-AS"/>
</dbReference>
<evidence type="ECO:0000256" key="7">
    <source>
        <dbReference type="SAM" id="MobiDB-lite"/>
    </source>
</evidence>
<name>A0AAW1RZ77_9CHLO</name>
<dbReference type="CDD" id="cd04077">
    <property type="entry name" value="Peptidases_S8_PCSK9_ProteinaseK_like"/>
    <property type="match status" value="1"/>
</dbReference>
<feature type="region of interest" description="Disordered" evidence="7">
    <location>
        <begin position="606"/>
        <end position="625"/>
    </location>
</feature>
<dbReference type="PROSITE" id="PS00136">
    <property type="entry name" value="SUBTILASE_ASP"/>
    <property type="match status" value="1"/>
</dbReference>
<dbReference type="InterPro" id="IPR023828">
    <property type="entry name" value="Peptidase_S8_Ser-AS"/>
</dbReference>
<dbReference type="PROSITE" id="PS51892">
    <property type="entry name" value="SUBTILASE"/>
    <property type="match status" value="1"/>
</dbReference>
<dbReference type="PANTHER" id="PTHR43806:SF14">
    <property type="entry name" value="TRIPEPTIDYL-PEPTIDASE 2"/>
    <property type="match status" value="1"/>
</dbReference>
<dbReference type="InterPro" id="IPR050131">
    <property type="entry name" value="Peptidase_S8_subtilisin-like"/>
</dbReference>
<feature type="active site" description="Charge relay system" evidence="5">
    <location>
        <position position="336"/>
    </location>
</feature>
<dbReference type="Gene3D" id="3.40.50.200">
    <property type="entry name" value="Peptidase S8/S53 domain"/>
    <property type="match status" value="1"/>
</dbReference>
<keyword evidence="4 5" id="KW-0720">Serine protease</keyword>
<evidence type="ECO:0000256" key="4">
    <source>
        <dbReference type="ARBA" id="ARBA00022825"/>
    </source>
</evidence>
<dbReference type="InterPro" id="IPR036852">
    <property type="entry name" value="Peptidase_S8/S53_dom_sf"/>
</dbReference>
<reference evidence="9 10" key="1">
    <citation type="journal article" date="2024" name="Nat. Commun.">
        <title>Phylogenomics reveals the evolutionary origins of lichenization in chlorophyte algae.</title>
        <authorList>
            <person name="Puginier C."/>
            <person name="Libourel C."/>
            <person name="Otte J."/>
            <person name="Skaloud P."/>
            <person name="Haon M."/>
            <person name="Grisel S."/>
            <person name="Petersen M."/>
            <person name="Berrin J.G."/>
            <person name="Delaux P.M."/>
            <person name="Dal Grande F."/>
            <person name="Keller J."/>
        </authorList>
    </citation>
    <scope>NUCLEOTIDE SEQUENCE [LARGE SCALE GENOMIC DNA]</scope>
    <source>
        <strain evidence="9 10">SAG 2145</strain>
    </source>
</reference>
<evidence type="ECO:0000256" key="1">
    <source>
        <dbReference type="ARBA" id="ARBA00011073"/>
    </source>
</evidence>
<dbReference type="Pfam" id="PF00082">
    <property type="entry name" value="Peptidase_S8"/>
    <property type="match status" value="1"/>
</dbReference>
<dbReference type="FunFam" id="3.40.50.200:FF:000016">
    <property type="entry name" value="Proprotein convertase subtilisin/kexin type 9"/>
    <property type="match status" value="1"/>
</dbReference>
<gene>
    <name evidence="9" type="ORF">WJX74_000008</name>
</gene>
<dbReference type="SUPFAM" id="SSF52743">
    <property type="entry name" value="Subtilisin-like"/>
    <property type="match status" value="1"/>
</dbReference>
<keyword evidence="3 5" id="KW-0378">Hydrolase</keyword>
<feature type="active site" description="Charge relay system" evidence="5">
    <location>
        <position position="293"/>
    </location>
</feature>
<dbReference type="EMBL" id="JALJOS010000005">
    <property type="protein sequence ID" value="KAK9838622.1"/>
    <property type="molecule type" value="Genomic_DNA"/>
</dbReference>
<dbReference type="PROSITE" id="PS00137">
    <property type="entry name" value="SUBTILASE_HIS"/>
    <property type="match status" value="1"/>
</dbReference>
<comment type="similarity">
    <text evidence="1 5 6">Belongs to the peptidase S8 family.</text>
</comment>
<evidence type="ECO:0000256" key="2">
    <source>
        <dbReference type="ARBA" id="ARBA00022670"/>
    </source>
</evidence>
<evidence type="ECO:0000259" key="8">
    <source>
        <dbReference type="Pfam" id="PF00082"/>
    </source>
</evidence>
<dbReference type="GO" id="GO:0005829">
    <property type="term" value="C:cytosol"/>
    <property type="evidence" value="ECO:0007669"/>
    <property type="project" value="TreeGrafter"/>
</dbReference>
<dbReference type="PROSITE" id="PS00138">
    <property type="entry name" value="SUBTILASE_SER"/>
    <property type="match status" value="1"/>
</dbReference>
<feature type="domain" description="Peptidase S8/S53" evidence="8">
    <location>
        <begin position="284"/>
        <end position="549"/>
    </location>
</feature>
<dbReference type="Proteomes" id="UP001438707">
    <property type="component" value="Unassembled WGS sequence"/>
</dbReference>
<dbReference type="PRINTS" id="PR00723">
    <property type="entry name" value="SUBTILISIN"/>
</dbReference>
<dbReference type="InterPro" id="IPR015500">
    <property type="entry name" value="Peptidase_S8_subtilisin-rel"/>
</dbReference>
<dbReference type="InterPro" id="IPR023827">
    <property type="entry name" value="Peptidase_S8_Asp-AS"/>
</dbReference>
<dbReference type="InterPro" id="IPR000209">
    <property type="entry name" value="Peptidase_S8/S53_dom"/>
</dbReference>
<accession>A0AAW1RZ77</accession>
<keyword evidence="2 5" id="KW-0645">Protease</keyword>
<dbReference type="GO" id="GO:0004252">
    <property type="term" value="F:serine-type endopeptidase activity"/>
    <property type="evidence" value="ECO:0007669"/>
    <property type="project" value="UniProtKB-UniRule"/>
</dbReference>
<evidence type="ECO:0000256" key="5">
    <source>
        <dbReference type="PROSITE-ProRule" id="PRU01240"/>
    </source>
</evidence>
<comment type="caution">
    <text evidence="9">The sequence shown here is derived from an EMBL/GenBank/DDBJ whole genome shotgun (WGS) entry which is preliminary data.</text>
</comment>
<dbReference type="InterPro" id="IPR034193">
    <property type="entry name" value="PCSK9_ProteinaseK-like"/>
</dbReference>
<feature type="region of interest" description="Disordered" evidence="7">
    <location>
        <begin position="206"/>
        <end position="232"/>
    </location>
</feature>
<evidence type="ECO:0000256" key="3">
    <source>
        <dbReference type="ARBA" id="ARBA00022801"/>
    </source>
</evidence>